<dbReference type="AlphaFoldDB" id="A0A9P4JJW8"/>
<dbReference type="EMBL" id="ML994192">
    <property type="protein sequence ID" value="KAF2197863.1"/>
    <property type="molecule type" value="Genomic_DNA"/>
</dbReference>
<feature type="domain" description="G-patch" evidence="2">
    <location>
        <begin position="107"/>
        <end position="156"/>
    </location>
</feature>
<dbReference type="OrthoDB" id="20282at2759"/>
<evidence type="ECO:0000313" key="3">
    <source>
        <dbReference type="EMBL" id="KAF2197863.1"/>
    </source>
</evidence>
<dbReference type="InterPro" id="IPR039146">
    <property type="entry name" value="GPANK1"/>
</dbReference>
<reference evidence="3" key="1">
    <citation type="journal article" date="2020" name="Stud. Mycol.">
        <title>101 Dothideomycetes genomes: a test case for predicting lifestyles and emergence of pathogens.</title>
        <authorList>
            <person name="Haridas S."/>
            <person name="Albert R."/>
            <person name="Binder M."/>
            <person name="Bloem J."/>
            <person name="Labutti K."/>
            <person name="Salamov A."/>
            <person name="Andreopoulos B."/>
            <person name="Baker S."/>
            <person name="Barry K."/>
            <person name="Bills G."/>
            <person name="Bluhm B."/>
            <person name="Cannon C."/>
            <person name="Castanera R."/>
            <person name="Culley D."/>
            <person name="Daum C."/>
            <person name="Ezra D."/>
            <person name="Gonzalez J."/>
            <person name="Henrissat B."/>
            <person name="Kuo A."/>
            <person name="Liang C."/>
            <person name="Lipzen A."/>
            <person name="Lutzoni F."/>
            <person name="Magnuson J."/>
            <person name="Mondo S."/>
            <person name="Nolan M."/>
            <person name="Ohm R."/>
            <person name="Pangilinan J."/>
            <person name="Park H.-J."/>
            <person name="Ramirez L."/>
            <person name="Alfaro M."/>
            <person name="Sun H."/>
            <person name="Tritt A."/>
            <person name="Yoshinaga Y."/>
            <person name="Zwiers L.-H."/>
            <person name="Turgeon B."/>
            <person name="Goodwin S."/>
            <person name="Spatafora J."/>
            <person name="Crous P."/>
            <person name="Grigoriev I."/>
        </authorList>
    </citation>
    <scope>NUCLEOTIDE SEQUENCE</scope>
    <source>
        <strain evidence="3">ATCC 74209</strain>
    </source>
</reference>
<evidence type="ECO:0000313" key="4">
    <source>
        <dbReference type="Proteomes" id="UP000799536"/>
    </source>
</evidence>
<organism evidence="3 4">
    <name type="scientific">Delitschia confertaspora ATCC 74209</name>
    <dbReference type="NCBI Taxonomy" id="1513339"/>
    <lineage>
        <taxon>Eukaryota</taxon>
        <taxon>Fungi</taxon>
        <taxon>Dikarya</taxon>
        <taxon>Ascomycota</taxon>
        <taxon>Pezizomycotina</taxon>
        <taxon>Dothideomycetes</taxon>
        <taxon>Pleosporomycetidae</taxon>
        <taxon>Pleosporales</taxon>
        <taxon>Delitschiaceae</taxon>
        <taxon>Delitschia</taxon>
    </lineage>
</organism>
<evidence type="ECO:0000256" key="1">
    <source>
        <dbReference type="SAM" id="MobiDB-lite"/>
    </source>
</evidence>
<dbReference type="PANTHER" id="PTHR20923:SF1">
    <property type="entry name" value="G PATCH DOMAIN AND ANKYRIN REPEAT-CONTAINING PROTEIN 1"/>
    <property type="match status" value="1"/>
</dbReference>
<feature type="region of interest" description="Disordered" evidence="1">
    <location>
        <begin position="166"/>
        <end position="190"/>
    </location>
</feature>
<keyword evidence="4" id="KW-1185">Reference proteome</keyword>
<accession>A0A9P4JJW8</accession>
<dbReference type="PANTHER" id="PTHR20923">
    <property type="entry name" value="BAT4 PROTEIN-RELATED"/>
    <property type="match status" value="1"/>
</dbReference>
<dbReference type="Proteomes" id="UP000799536">
    <property type="component" value="Unassembled WGS sequence"/>
</dbReference>
<sequence length="206" mass="22832">MTDSEDEAGEVPLQFKKPFSSGLRNRKPIEFAPATEDVPAAPAKPRLTLPKGYLSNAYSKLAKSDPSTPVCDVCKEPITEATATAHNLSIVHQISLPVTHPPLAIDRKSKGFSLMAKHGWDPEERKGLGAKGMEGRAYPVKAVPKHDTVGLGVKLDKVDGGRVKKLQNMNAKQAQKHSREEKRRAQKLHDEFYRNDEVNKYLSDLR</sequence>
<dbReference type="SMART" id="SM00443">
    <property type="entry name" value="G_patch"/>
    <property type="match status" value="1"/>
</dbReference>
<dbReference type="PROSITE" id="PS50174">
    <property type="entry name" value="G_PATCH"/>
    <property type="match status" value="1"/>
</dbReference>
<dbReference type="GO" id="GO:0003676">
    <property type="term" value="F:nucleic acid binding"/>
    <property type="evidence" value="ECO:0007669"/>
    <property type="project" value="InterPro"/>
</dbReference>
<name>A0A9P4JJW8_9PLEO</name>
<comment type="caution">
    <text evidence="3">The sequence shown here is derived from an EMBL/GenBank/DDBJ whole genome shotgun (WGS) entry which is preliminary data.</text>
</comment>
<dbReference type="InterPro" id="IPR000467">
    <property type="entry name" value="G_patch_dom"/>
</dbReference>
<evidence type="ECO:0000259" key="2">
    <source>
        <dbReference type="PROSITE" id="PS50174"/>
    </source>
</evidence>
<feature type="region of interest" description="Disordered" evidence="1">
    <location>
        <begin position="1"/>
        <end position="46"/>
    </location>
</feature>
<feature type="compositionally biased region" description="Basic and acidic residues" evidence="1">
    <location>
        <begin position="177"/>
        <end position="190"/>
    </location>
</feature>
<dbReference type="Pfam" id="PF01585">
    <property type="entry name" value="G-patch"/>
    <property type="match status" value="1"/>
</dbReference>
<proteinExistence type="predicted"/>
<gene>
    <name evidence="3" type="ORF">GQ43DRAFT_443873</name>
</gene>
<protein>
    <recommendedName>
        <fullName evidence="2">G-patch domain-containing protein</fullName>
    </recommendedName>
</protein>